<dbReference type="InterPro" id="IPR036305">
    <property type="entry name" value="RGS_sf"/>
</dbReference>
<dbReference type="Proteomes" id="UP000193920">
    <property type="component" value="Unassembled WGS sequence"/>
</dbReference>
<dbReference type="Gene3D" id="1.10.167.10">
    <property type="entry name" value="Regulator of G-protein Signalling 4, domain 2"/>
    <property type="match status" value="1"/>
</dbReference>
<dbReference type="PROSITE" id="PS50132">
    <property type="entry name" value="RGS"/>
    <property type="match status" value="1"/>
</dbReference>
<feature type="domain" description="RGS" evidence="2">
    <location>
        <begin position="112"/>
        <end position="197"/>
    </location>
</feature>
<protein>
    <recommendedName>
        <fullName evidence="2">RGS domain-containing protein</fullName>
    </recommendedName>
</protein>
<evidence type="ECO:0000313" key="4">
    <source>
        <dbReference type="Proteomes" id="UP000193920"/>
    </source>
</evidence>
<dbReference type="OrthoDB" id="10400653at2759"/>
<sequence length="306" mass="36503">MSKFYKYATDNEISYYTRLINEKENNNFLENNNYNGIFEKIKYHMFVFPSLKDCLENKTLAPFCTYNFNVWLKEVESMDNYLDFLLDLLSHKRLIDSYKSDLSNLTISIPGNTSFQSYSSSVKRNISTQDLLYSAKQIFETYLINEDKNRNIDISPMAIRELEKKIYEEKQWGYELFENIYQQALYILNIGPYQRFLIKRIKSNVSRKHSLLRFSFGLLLFFIVIGYLFILVFYKSSILIRVLFSYIPLFIALQSISIYINDFDFIIGFMGKSISGYFEVIDIKDEEIKKFHKWKNIKLKTINDIK</sequence>
<evidence type="ECO:0000313" key="3">
    <source>
        <dbReference type="EMBL" id="ORY61819.1"/>
    </source>
</evidence>
<dbReference type="SUPFAM" id="SSF48097">
    <property type="entry name" value="Regulator of G-protein signaling, RGS"/>
    <property type="match status" value="1"/>
</dbReference>
<proteinExistence type="predicted"/>
<keyword evidence="4" id="KW-1185">Reference proteome</keyword>
<dbReference type="EMBL" id="MCOG01000059">
    <property type="protein sequence ID" value="ORY61819.1"/>
    <property type="molecule type" value="Genomic_DNA"/>
</dbReference>
<dbReference type="InterPro" id="IPR016137">
    <property type="entry name" value="RGS"/>
</dbReference>
<keyword evidence="1" id="KW-1133">Transmembrane helix</keyword>
<name>A0A1Y2DRK4_9FUNG</name>
<evidence type="ECO:0000259" key="2">
    <source>
        <dbReference type="PROSITE" id="PS50132"/>
    </source>
</evidence>
<accession>A0A1Y2DRK4</accession>
<feature type="transmembrane region" description="Helical" evidence="1">
    <location>
        <begin position="238"/>
        <end position="260"/>
    </location>
</feature>
<feature type="transmembrane region" description="Helical" evidence="1">
    <location>
        <begin position="210"/>
        <end position="232"/>
    </location>
</feature>
<comment type="caution">
    <text evidence="3">The sequence shown here is derived from an EMBL/GenBank/DDBJ whole genome shotgun (WGS) entry which is preliminary data.</text>
</comment>
<evidence type="ECO:0000256" key="1">
    <source>
        <dbReference type="SAM" id="Phobius"/>
    </source>
</evidence>
<keyword evidence="1" id="KW-0812">Transmembrane</keyword>
<gene>
    <name evidence="3" type="ORF">LY90DRAFT_505532</name>
</gene>
<reference evidence="3 4" key="1">
    <citation type="submission" date="2016-08" db="EMBL/GenBank/DDBJ databases">
        <title>A Parts List for Fungal Cellulosomes Revealed by Comparative Genomics.</title>
        <authorList>
            <consortium name="DOE Joint Genome Institute"/>
            <person name="Haitjema C.H."/>
            <person name="Gilmore S.P."/>
            <person name="Henske J.K."/>
            <person name="Solomon K.V."/>
            <person name="De Groot R."/>
            <person name="Kuo A."/>
            <person name="Mondo S.J."/>
            <person name="Salamov A.A."/>
            <person name="Labutti K."/>
            <person name="Zhao Z."/>
            <person name="Chiniquy J."/>
            <person name="Barry K."/>
            <person name="Brewer H.M."/>
            <person name="Purvine S.O."/>
            <person name="Wright A.T."/>
            <person name="Boxma B."/>
            <person name="Van Alen T."/>
            <person name="Hackstein J.H."/>
            <person name="Baker S.E."/>
            <person name="Grigoriev I.V."/>
            <person name="O'Malley M.A."/>
        </authorList>
    </citation>
    <scope>NUCLEOTIDE SEQUENCE [LARGE SCALE GENOMIC DNA]</scope>
    <source>
        <strain evidence="3 4">G1</strain>
    </source>
</reference>
<dbReference type="InterPro" id="IPR044926">
    <property type="entry name" value="RGS_subdomain_2"/>
</dbReference>
<dbReference type="STRING" id="1754190.A0A1Y2DRK4"/>
<dbReference type="AlphaFoldDB" id="A0A1Y2DRK4"/>
<keyword evidence="1" id="KW-0472">Membrane</keyword>
<organism evidence="3 4">
    <name type="scientific">Neocallimastix californiae</name>
    <dbReference type="NCBI Taxonomy" id="1754190"/>
    <lineage>
        <taxon>Eukaryota</taxon>
        <taxon>Fungi</taxon>
        <taxon>Fungi incertae sedis</taxon>
        <taxon>Chytridiomycota</taxon>
        <taxon>Chytridiomycota incertae sedis</taxon>
        <taxon>Neocallimastigomycetes</taxon>
        <taxon>Neocallimastigales</taxon>
        <taxon>Neocallimastigaceae</taxon>
        <taxon>Neocallimastix</taxon>
    </lineage>
</organism>